<name>A0ABU5NCL1_9RICK</name>
<dbReference type="RefSeq" id="WP_322776806.1">
    <property type="nucleotide sequence ID" value="NZ_JARJFB010000059.1"/>
</dbReference>
<reference evidence="1 2" key="1">
    <citation type="submission" date="2023-03" db="EMBL/GenBank/DDBJ databases">
        <title>Host association and intracellularity evolved multiple times independently in the Rickettsiales.</title>
        <authorList>
            <person name="Castelli M."/>
            <person name="Nardi T."/>
            <person name="Gammuto L."/>
            <person name="Bellinzona G."/>
            <person name="Sabaneyeva E."/>
            <person name="Potekhin A."/>
            <person name="Serra V."/>
            <person name="Petroni G."/>
            <person name="Sassera D."/>
        </authorList>
    </citation>
    <scope>NUCLEOTIDE SEQUENCE [LARGE SCALE GENOMIC DNA]</scope>
    <source>
        <strain evidence="1 2">Sr 2-6</strain>
    </source>
</reference>
<evidence type="ECO:0000313" key="1">
    <source>
        <dbReference type="EMBL" id="MEA0970907.1"/>
    </source>
</evidence>
<accession>A0ABU5NCL1</accession>
<sequence length="85" mass="9700">MKPLVNSGGESFDGGTKHEVKAIDSALRIFNMDYRSVHYLGSREVRGRPDSDLVDLQQRELIQNGKWLEDDAAKLLLEAERQEQK</sequence>
<organism evidence="1 2">
    <name type="scientific">Candidatus Megaera venefica</name>
    <dbReference type="NCBI Taxonomy" id="2055910"/>
    <lineage>
        <taxon>Bacteria</taxon>
        <taxon>Pseudomonadati</taxon>
        <taxon>Pseudomonadota</taxon>
        <taxon>Alphaproteobacteria</taxon>
        <taxon>Rickettsiales</taxon>
        <taxon>Rickettsiaceae</taxon>
        <taxon>Candidatus Megaera</taxon>
    </lineage>
</organism>
<comment type="caution">
    <text evidence="1">The sequence shown here is derived from an EMBL/GenBank/DDBJ whole genome shotgun (WGS) entry which is preliminary data.</text>
</comment>
<proteinExistence type="predicted"/>
<gene>
    <name evidence="1" type="ORF">Megvenef_00876</name>
</gene>
<dbReference type="Proteomes" id="UP001291687">
    <property type="component" value="Unassembled WGS sequence"/>
</dbReference>
<dbReference type="EMBL" id="JARJFB010000059">
    <property type="protein sequence ID" value="MEA0970907.1"/>
    <property type="molecule type" value="Genomic_DNA"/>
</dbReference>
<protein>
    <submittedName>
        <fullName evidence="1">Uncharacterized protein</fullName>
    </submittedName>
</protein>
<keyword evidence="2" id="KW-1185">Reference proteome</keyword>
<evidence type="ECO:0000313" key="2">
    <source>
        <dbReference type="Proteomes" id="UP001291687"/>
    </source>
</evidence>